<evidence type="ECO:0000313" key="3">
    <source>
        <dbReference type="EMBL" id="CAB3237531.1"/>
    </source>
</evidence>
<dbReference type="Proteomes" id="UP000494256">
    <property type="component" value="Unassembled WGS sequence"/>
</dbReference>
<keyword evidence="1" id="KW-0472">Membrane</keyword>
<dbReference type="AlphaFoldDB" id="A0A8S0ZG27"/>
<sequence>MERICCLQEQFDKDFSNLPDPQSSHESIDSTIEGFSNRDFSLKLSFLRLCRIMHVTMLLTLVYFGNVCLWFIMSKKMSPKSLRYRFKVSIPS</sequence>
<evidence type="ECO:0000256" key="1">
    <source>
        <dbReference type="SAM" id="Phobius"/>
    </source>
</evidence>
<keyword evidence="1" id="KW-0812">Transmembrane</keyword>
<reference evidence="4 5" key="1">
    <citation type="submission" date="2020-04" db="EMBL/GenBank/DDBJ databases">
        <authorList>
            <person name="Wallbank WR R."/>
            <person name="Pardo Diaz C."/>
            <person name="Kozak K."/>
            <person name="Martin S."/>
            <person name="Jiggins C."/>
            <person name="Moest M."/>
            <person name="Warren A I."/>
            <person name="Byers J.R.P. K."/>
            <person name="Montejo-Kovacevich G."/>
            <person name="Yen C E."/>
        </authorList>
    </citation>
    <scope>NUCLEOTIDE SEQUENCE [LARGE SCALE GENOMIC DNA]</scope>
</reference>
<evidence type="ECO:0000313" key="5">
    <source>
        <dbReference type="Proteomes" id="UP000494256"/>
    </source>
</evidence>
<name>A0A8S0ZG27_ARCPL</name>
<keyword evidence="4" id="KW-1185">Reference proteome</keyword>
<evidence type="ECO:0000313" key="2">
    <source>
        <dbReference type="EMBL" id="CAB3231286.1"/>
    </source>
</evidence>
<evidence type="ECO:0000313" key="4">
    <source>
        <dbReference type="Proteomes" id="UP000494106"/>
    </source>
</evidence>
<gene>
    <name evidence="2" type="ORF">APLA_LOCUS4420</name>
    <name evidence="3" type="ORF">APLA_LOCUS7926</name>
</gene>
<organism evidence="2 4">
    <name type="scientific">Arctia plantaginis</name>
    <name type="common">Wood tiger moth</name>
    <name type="synonym">Phalaena plantaginis</name>
    <dbReference type="NCBI Taxonomy" id="874455"/>
    <lineage>
        <taxon>Eukaryota</taxon>
        <taxon>Metazoa</taxon>
        <taxon>Ecdysozoa</taxon>
        <taxon>Arthropoda</taxon>
        <taxon>Hexapoda</taxon>
        <taxon>Insecta</taxon>
        <taxon>Pterygota</taxon>
        <taxon>Neoptera</taxon>
        <taxon>Endopterygota</taxon>
        <taxon>Lepidoptera</taxon>
        <taxon>Glossata</taxon>
        <taxon>Ditrysia</taxon>
        <taxon>Noctuoidea</taxon>
        <taxon>Erebidae</taxon>
        <taxon>Arctiinae</taxon>
        <taxon>Arctia</taxon>
    </lineage>
</organism>
<proteinExistence type="predicted"/>
<feature type="transmembrane region" description="Helical" evidence="1">
    <location>
        <begin position="52"/>
        <end position="73"/>
    </location>
</feature>
<dbReference type="OrthoDB" id="1911748at2759"/>
<comment type="caution">
    <text evidence="2">The sequence shown here is derived from an EMBL/GenBank/DDBJ whole genome shotgun (WGS) entry which is preliminary data.</text>
</comment>
<dbReference type="EMBL" id="CADEBC010000438">
    <property type="protein sequence ID" value="CAB3231286.1"/>
    <property type="molecule type" value="Genomic_DNA"/>
</dbReference>
<protein>
    <submittedName>
        <fullName evidence="2">Uncharacterized protein</fullName>
    </submittedName>
</protein>
<keyword evidence="1" id="KW-1133">Transmembrane helix</keyword>
<dbReference type="EMBL" id="CADEBD010000303">
    <property type="protein sequence ID" value="CAB3237531.1"/>
    <property type="molecule type" value="Genomic_DNA"/>
</dbReference>
<accession>A0A8S0ZG27</accession>
<dbReference type="Proteomes" id="UP000494106">
    <property type="component" value="Unassembled WGS sequence"/>
</dbReference>